<keyword evidence="1" id="KW-1133">Transmembrane helix</keyword>
<keyword evidence="1" id="KW-0472">Membrane</keyword>
<evidence type="ECO:0000256" key="1">
    <source>
        <dbReference type="SAM" id="Phobius"/>
    </source>
</evidence>
<name>A0A131YCX8_RHIAP</name>
<dbReference type="AlphaFoldDB" id="A0A131YCX8"/>
<proteinExistence type="predicted"/>
<sequence>MFRSDTGLFSSIVMLITEWYYWWLFILYVLFLCIKYQVHTCIGQELFSLPKLPYHSVFLSAKASLPLCSNRITYQFPCFFFSLILKICSR</sequence>
<dbReference type="EMBL" id="GEDV01012631">
    <property type="protein sequence ID" value="JAP75926.1"/>
    <property type="molecule type" value="Transcribed_RNA"/>
</dbReference>
<feature type="transmembrane region" description="Helical" evidence="1">
    <location>
        <begin position="20"/>
        <end position="38"/>
    </location>
</feature>
<reference evidence="2" key="1">
    <citation type="journal article" date="2016" name="Ticks Tick Borne Dis.">
        <title>De novo assembly and annotation of the salivary gland transcriptome of Rhipicephalus appendiculatus male and female ticks during blood feeding.</title>
        <authorList>
            <person name="de Castro M.H."/>
            <person name="de Klerk D."/>
            <person name="Pienaar R."/>
            <person name="Latif A.A."/>
            <person name="Rees D.J."/>
            <person name="Mans B.J."/>
        </authorList>
    </citation>
    <scope>NUCLEOTIDE SEQUENCE</scope>
    <source>
        <tissue evidence="2">Salivary glands</tissue>
    </source>
</reference>
<keyword evidence="1" id="KW-0812">Transmembrane</keyword>
<evidence type="ECO:0000313" key="2">
    <source>
        <dbReference type="EMBL" id="JAP75926.1"/>
    </source>
</evidence>
<organism evidence="2">
    <name type="scientific">Rhipicephalus appendiculatus</name>
    <name type="common">Brown ear tick</name>
    <dbReference type="NCBI Taxonomy" id="34631"/>
    <lineage>
        <taxon>Eukaryota</taxon>
        <taxon>Metazoa</taxon>
        <taxon>Ecdysozoa</taxon>
        <taxon>Arthropoda</taxon>
        <taxon>Chelicerata</taxon>
        <taxon>Arachnida</taxon>
        <taxon>Acari</taxon>
        <taxon>Parasitiformes</taxon>
        <taxon>Ixodida</taxon>
        <taxon>Ixodoidea</taxon>
        <taxon>Ixodidae</taxon>
        <taxon>Rhipicephalinae</taxon>
        <taxon>Rhipicephalus</taxon>
        <taxon>Rhipicephalus</taxon>
    </lineage>
</organism>
<accession>A0A131YCX8</accession>
<protein>
    <submittedName>
        <fullName evidence="2">Uncharacterized protein</fullName>
    </submittedName>
</protein>